<reference evidence="11" key="2">
    <citation type="submission" date="2021-01" db="EMBL/GenBank/DDBJ databases">
        <authorList>
            <person name="Schikora-Tamarit M.A."/>
        </authorList>
    </citation>
    <scope>NUCLEOTIDE SEQUENCE</scope>
    <source>
        <strain evidence="11">NCAIM Y.01608</strain>
    </source>
</reference>
<evidence type="ECO:0000256" key="6">
    <source>
        <dbReference type="ARBA" id="ARBA00023125"/>
    </source>
</evidence>
<keyword evidence="12" id="KW-1185">Reference proteome</keyword>
<feature type="domain" description="DNA mismatch repair proteins mutS family" evidence="10">
    <location>
        <begin position="749"/>
        <end position="765"/>
    </location>
</feature>
<evidence type="ECO:0000313" key="11">
    <source>
        <dbReference type="EMBL" id="KAH3659886.1"/>
    </source>
</evidence>
<dbReference type="InterPro" id="IPR007860">
    <property type="entry name" value="DNA_mmatch_repair_MutS_con_dom"/>
</dbReference>
<dbReference type="PIRSF" id="PIRSF005813">
    <property type="entry name" value="MSH2"/>
    <property type="match status" value="1"/>
</dbReference>
<dbReference type="SMART" id="SM00534">
    <property type="entry name" value="MUTSac"/>
    <property type="match status" value="1"/>
</dbReference>
<keyword evidence="6 9" id="KW-0238">DNA-binding</keyword>
<dbReference type="Pfam" id="PF00488">
    <property type="entry name" value="MutS_V"/>
    <property type="match status" value="1"/>
</dbReference>
<comment type="similarity">
    <text evidence="2 9">Belongs to the DNA mismatch repair MutS family.</text>
</comment>
<evidence type="ECO:0000313" key="12">
    <source>
        <dbReference type="Proteomes" id="UP000788993"/>
    </source>
</evidence>
<dbReference type="Gene3D" id="3.40.50.300">
    <property type="entry name" value="P-loop containing nucleotide triphosphate hydrolases"/>
    <property type="match status" value="1"/>
</dbReference>
<dbReference type="GO" id="GO:0006298">
    <property type="term" value="P:mismatch repair"/>
    <property type="evidence" value="ECO:0007669"/>
    <property type="project" value="InterPro"/>
</dbReference>
<dbReference type="Pfam" id="PF01624">
    <property type="entry name" value="MutS_I"/>
    <property type="match status" value="1"/>
</dbReference>
<keyword evidence="8" id="KW-0539">Nucleus</keyword>
<evidence type="ECO:0000259" key="10">
    <source>
        <dbReference type="PROSITE" id="PS00486"/>
    </source>
</evidence>
<dbReference type="AlphaFoldDB" id="A0A9P8SZU2"/>
<dbReference type="OrthoDB" id="295033at2759"/>
<dbReference type="SUPFAM" id="SSF52540">
    <property type="entry name" value="P-loop containing nucleoside triphosphate hydrolases"/>
    <property type="match status" value="1"/>
</dbReference>
<dbReference type="GO" id="GO:0030983">
    <property type="term" value="F:mismatched DNA binding"/>
    <property type="evidence" value="ECO:0007669"/>
    <property type="project" value="InterPro"/>
</dbReference>
<dbReference type="Gene3D" id="1.10.1420.10">
    <property type="match status" value="2"/>
</dbReference>
<dbReference type="PROSITE" id="PS00486">
    <property type="entry name" value="DNA_MISMATCH_REPAIR_2"/>
    <property type="match status" value="1"/>
</dbReference>
<dbReference type="InterPro" id="IPR007695">
    <property type="entry name" value="DNA_mismatch_repair_MutS-lik_N"/>
</dbReference>
<dbReference type="InterPro" id="IPR011184">
    <property type="entry name" value="DNA_mismatch_repair_Msh2"/>
</dbReference>
<dbReference type="GO" id="GO:0006312">
    <property type="term" value="P:mitotic recombination"/>
    <property type="evidence" value="ECO:0007669"/>
    <property type="project" value="TreeGrafter"/>
</dbReference>
<dbReference type="Pfam" id="PF05192">
    <property type="entry name" value="MutS_III"/>
    <property type="match status" value="1"/>
</dbReference>
<evidence type="ECO:0000256" key="2">
    <source>
        <dbReference type="ARBA" id="ARBA00006271"/>
    </source>
</evidence>
<dbReference type="InterPro" id="IPR036187">
    <property type="entry name" value="DNA_mismatch_repair_MutS_sf"/>
</dbReference>
<organism evidence="11 12">
    <name type="scientific">Ogataea polymorpha</name>
    <dbReference type="NCBI Taxonomy" id="460523"/>
    <lineage>
        <taxon>Eukaryota</taxon>
        <taxon>Fungi</taxon>
        <taxon>Dikarya</taxon>
        <taxon>Ascomycota</taxon>
        <taxon>Saccharomycotina</taxon>
        <taxon>Pichiomycetes</taxon>
        <taxon>Pichiales</taxon>
        <taxon>Pichiaceae</taxon>
        <taxon>Ogataea</taxon>
    </lineage>
</organism>
<dbReference type="InterPro" id="IPR027417">
    <property type="entry name" value="P-loop_NTPase"/>
</dbReference>
<dbReference type="Gene3D" id="3.30.420.110">
    <property type="entry name" value="MutS, connector domain"/>
    <property type="match status" value="1"/>
</dbReference>
<dbReference type="PANTHER" id="PTHR11361:SF35">
    <property type="entry name" value="DNA MISMATCH REPAIR PROTEIN MSH2"/>
    <property type="match status" value="1"/>
</dbReference>
<dbReference type="InterPro" id="IPR045076">
    <property type="entry name" value="MutS"/>
</dbReference>
<evidence type="ECO:0000256" key="4">
    <source>
        <dbReference type="ARBA" id="ARBA00022763"/>
    </source>
</evidence>
<evidence type="ECO:0000256" key="3">
    <source>
        <dbReference type="ARBA" id="ARBA00022741"/>
    </source>
</evidence>
<evidence type="ECO:0000256" key="5">
    <source>
        <dbReference type="ARBA" id="ARBA00022840"/>
    </source>
</evidence>
<dbReference type="GO" id="GO:0140664">
    <property type="term" value="F:ATP-dependent DNA damage sensor activity"/>
    <property type="evidence" value="ECO:0007669"/>
    <property type="project" value="InterPro"/>
</dbReference>
<proteinExistence type="inferred from homology"/>
<keyword evidence="4 9" id="KW-0227">DNA damage</keyword>
<evidence type="ECO:0000256" key="9">
    <source>
        <dbReference type="RuleBase" id="RU003756"/>
    </source>
</evidence>
<dbReference type="SMART" id="SM00533">
    <property type="entry name" value="MUTSd"/>
    <property type="match status" value="1"/>
</dbReference>
<keyword evidence="3 9" id="KW-0547">Nucleotide-binding</keyword>
<dbReference type="GO" id="GO:0032301">
    <property type="term" value="C:MutSalpha complex"/>
    <property type="evidence" value="ECO:0007669"/>
    <property type="project" value="TreeGrafter"/>
</dbReference>
<keyword evidence="7 9" id="KW-0234">DNA repair</keyword>
<dbReference type="Pfam" id="PF05188">
    <property type="entry name" value="MutS_II"/>
    <property type="match status" value="1"/>
</dbReference>
<evidence type="ECO:0000256" key="8">
    <source>
        <dbReference type="ARBA" id="ARBA00023242"/>
    </source>
</evidence>
<comment type="function">
    <text evidence="9">Component of the post-replicative DNA mismatch repair system (MMR).</text>
</comment>
<dbReference type="FunFam" id="3.30.420.110:FF:000002">
    <property type="entry name" value="DNA mismatch repair protein"/>
    <property type="match status" value="1"/>
</dbReference>
<dbReference type="EMBL" id="JAEUBD010001504">
    <property type="protein sequence ID" value="KAH3659886.1"/>
    <property type="molecule type" value="Genomic_DNA"/>
</dbReference>
<keyword evidence="5" id="KW-0067">ATP-binding</keyword>
<comment type="caution">
    <text evidence="11">The sequence shown here is derived from an EMBL/GenBank/DDBJ whole genome shotgun (WGS) entry which is preliminary data.</text>
</comment>
<dbReference type="InterPro" id="IPR007696">
    <property type="entry name" value="DNA_mismatch_repair_MutS_core"/>
</dbReference>
<dbReference type="Proteomes" id="UP000788993">
    <property type="component" value="Unassembled WGS sequence"/>
</dbReference>
<dbReference type="Pfam" id="PF05190">
    <property type="entry name" value="MutS_IV"/>
    <property type="match status" value="1"/>
</dbReference>
<dbReference type="InterPro" id="IPR016151">
    <property type="entry name" value="DNA_mismatch_repair_MutS_N"/>
</dbReference>
<accession>A0A9P8SZU2</accession>
<evidence type="ECO:0000256" key="7">
    <source>
        <dbReference type="ARBA" id="ARBA00023204"/>
    </source>
</evidence>
<reference evidence="11" key="1">
    <citation type="journal article" date="2021" name="Open Biol.">
        <title>Shared evolutionary footprints suggest mitochondrial oxidative damage underlies multiple complex I losses in fungi.</title>
        <authorList>
            <person name="Schikora-Tamarit M.A."/>
            <person name="Marcet-Houben M."/>
            <person name="Nosek J."/>
            <person name="Gabaldon T."/>
        </authorList>
    </citation>
    <scope>NUCLEOTIDE SEQUENCE</scope>
    <source>
        <strain evidence="11">NCAIM Y.01608</strain>
    </source>
</reference>
<sequence>MSSIRPELKFADDRDQSSFYSKYFRLPPKSARTLRVVDKGEYYIVLDEDAELVADLIYKTQSVVKTATAEKRTVQYITLSPAVFANLLKLVVVDSGHKLEIYSKNWDNMRTASPGNLSEIEELINTADLNAVSILAALKLVSSSSEGKKLGLSFYDPNAKTLGVTEFYDNDLFSNLEALLIQTGVKECLVPASASSDPDMEKIKQLIDRCDIVVSEGRSADFSEKNIEQDVARLTGNELTLSSNELASLHVGLACCNAILVYLSLLADQSNFGSINVVKYDLEQFMKLDYAAVRATNLFPPPNYNNTMNKTSSLFGLLNNCKTVGGTRLLSQWLKQPLVDVQEIQNRHSIVGHLIDDLNLRESLQTQFLNEVPDISRLVKRLANPRGTKSLDDVIRLYQLCIRLPDLLDFLGASIDGLEPENAVRKLFQEFWIEPIVQYAGALSKFQEMVEATVDLESLDNASSAQGSMVAINPEFDASLMEISHKIEQVKSQMRHEHELASEDLGMELDKKLKLEIHHVHGWCFRLTRNDSSCIRGKKKYRELSTVKAGVYFTTSELSQLNSEVKLLEEQYDSGQLEVVKEIVAITATYSSIFIKLSIELSKLDVLVSFAHTCAFAPVPYTRPEKIHGLGSPERRVRLREARHPCLEQQDGMSFIPNDINFCRDSEEFLVITGPNMGGKSTYIRTMGVIALMNQIGCYVPAGEGAELCIFDSVLARVGASDSQLKGVSTFMAEMLEMSSILKTATSNSLIIVDELGRGTSTYDGFGLAWAISEHICKEIHAFTLFATHFYELTALADKYTAVKNLKVVAHTDTSSDAKSITLLYKVEPGVSDQSFGVHVAEIVKFPRKIIEMAKRKASDLDDINKRTAKQPRSGSPEILETNEVLKTALKKWKKRVEERGGLESLGPDEAEAELRKVVESDFQKDFQSGVLQEMLKL</sequence>
<name>A0A9P8SZU2_9ASCO</name>
<dbReference type="PANTHER" id="PTHR11361">
    <property type="entry name" value="DNA MISMATCH REPAIR PROTEIN MUTS FAMILY MEMBER"/>
    <property type="match status" value="1"/>
</dbReference>
<dbReference type="InterPro" id="IPR000432">
    <property type="entry name" value="DNA_mismatch_repair_MutS_C"/>
</dbReference>
<dbReference type="Gene3D" id="3.40.1170.10">
    <property type="entry name" value="DNA repair protein MutS, domain I"/>
    <property type="match status" value="1"/>
</dbReference>
<dbReference type="InterPro" id="IPR036678">
    <property type="entry name" value="MutS_con_dom_sf"/>
</dbReference>
<dbReference type="GO" id="GO:0005524">
    <property type="term" value="F:ATP binding"/>
    <property type="evidence" value="ECO:0007669"/>
    <property type="project" value="UniProtKB-KW"/>
</dbReference>
<protein>
    <recommendedName>
        <fullName evidence="10">DNA mismatch repair proteins mutS family domain-containing protein</fullName>
    </recommendedName>
</protein>
<comment type="subcellular location">
    <subcellularLocation>
        <location evidence="1">Nucleus</location>
    </subcellularLocation>
</comment>
<evidence type="ECO:0000256" key="1">
    <source>
        <dbReference type="ARBA" id="ARBA00004123"/>
    </source>
</evidence>
<dbReference type="FunFam" id="1.10.1420.10:FF:000015">
    <property type="entry name" value="DNA mismatch repair protein Msh2"/>
    <property type="match status" value="1"/>
</dbReference>
<gene>
    <name evidence="11" type="ORF">OGATHE_005931</name>
</gene>
<dbReference type="InterPro" id="IPR007861">
    <property type="entry name" value="DNA_mismatch_repair_MutS_clamp"/>
</dbReference>
<dbReference type="SUPFAM" id="SSF48334">
    <property type="entry name" value="DNA repair protein MutS, domain III"/>
    <property type="match status" value="1"/>
</dbReference>